<comment type="caution">
    <text evidence="1">The sequence shown here is derived from an EMBL/GenBank/DDBJ whole genome shotgun (WGS) entry which is preliminary data.</text>
</comment>
<gene>
    <name evidence="1" type="ORF">FEK35_28220</name>
</gene>
<name>A0A5R8P5T4_9NOCA</name>
<dbReference type="AlphaFoldDB" id="A0A5R8P5T4"/>
<reference evidence="1 2" key="1">
    <citation type="submission" date="2019-05" db="EMBL/GenBank/DDBJ databases">
        <title>Genomes sequences of two Nocardia cyriacigeorgica environmental isolates, type strains Nocardia asteroides ATCC 19247 and Nocardia cyriacigeorgica DSM 44484.</title>
        <authorList>
            <person name="Vautrin F."/>
            <person name="Bergeron E."/>
            <person name="Dubost A."/>
            <person name="Abrouk D."/>
            <person name="Rodriguez Nava V."/>
            <person name="Pujic P."/>
        </authorList>
    </citation>
    <scope>NUCLEOTIDE SEQUENCE [LARGE SCALE GENOMIC DNA]</scope>
    <source>
        <strain evidence="1 2">EML 1456</strain>
    </source>
</reference>
<dbReference type="RefSeq" id="WP_138458785.1">
    <property type="nucleotide sequence ID" value="NZ_VBUU01000043.1"/>
</dbReference>
<evidence type="ECO:0000313" key="1">
    <source>
        <dbReference type="EMBL" id="TLF96638.1"/>
    </source>
</evidence>
<protein>
    <submittedName>
        <fullName evidence="1">Uncharacterized protein</fullName>
    </submittedName>
</protein>
<sequence length="121" mass="13703">MREAELSAYHEIFTRPSNGERDILGDIQKIVGKNPEKSARGSSDFLFDPGLSVLDVAMSHDYDDDYGIAFSKYPIAITVRDVKYNKQQEESSARKLFEALHKGGDYTGILVYDLRRLLAEK</sequence>
<organism evidence="1 2">
    <name type="scientific">Nocardia cyriacigeorgica</name>
    <dbReference type="NCBI Taxonomy" id="135487"/>
    <lineage>
        <taxon>Bacteria</taxon>
        <taxon>Bacillati</taxon>
        <taxon>Actinomycetota</taxon>
        <taxon>Actinomycetes</taxon>
        <taxon>Mycobacteriales</taxon>
        <taxon>Nocardiaceae</taxon>
        <taxon>Nocardia</taxon>
    </lineage>
</organism>
<dbReference type="OrthoDB" id="4562933at2"/>
<dbReference type="EMBL" id="VBUU01000043">
    <property type="protein sequence ID" value="TLF96638.1"/>
    <property type="molecule type" value="Genomic_DNA"/>
</dbReference>
<evidence type="ECO:0000313" key="2">
    <source>
        <dbReference type="Proteomes" id="UP000308349"/>
    </source>
</evidence>
<dbReference type="Proteomes" id="UP000308349">
    <property type="component" value="Unassembled WGS sequence"/>
</dbReference>
<accession>A0A5R8P5T4</accession>
<proteinExistence type="predicted"/>